<dbReference type="Pfam" id="PF00158">
    <property type="entry name" value="Sigma54_activat"/>
    <property type="match status" value="1"/>
</dbReference>
<dbReference type="InterPro" id="IPR027417">
    <property type="entry name" value="P-loop_NTPase"/>
</dbReference>
<evidence type="ECO:0000256" key="2">
    <source>
        <dbReference type="ARBA" id="ARBA00022741"/>
    </source>
</evidence>
<dbReference type="InterPro" id="IPR003593">
    <property type="entry name" value="AAA+_ATPase"/>
</dbReference>
<dbReference type="OrthoDB" id="9334at2"/>
<evidence type="ECO:0000256" key="7">
    <source>
        <dbReference type="PROSITE-ProRule" id="PRU00169"/>
    </source>
</evidence>
<organism evidence="10 11">
    <name type="scientific">Melioribacter roseus (strain DSM 23840 / JCM 17771 / VKM B-2668 / P3M-2)</name>
    <dbReference type="NCBI Taxonomy" id="1191523"/>
    <lineage>
        <taxon>Bacteria</taxon>
        <taxon>Pseudomonadati</taxon>
        <taxon>Ignavibacteriota</taxon>
        <taxon>Ignavibacteria</taxon>
        <taxon>Ignavibacteriales</taxon>
        <taxon>Melioribacteraceae</taxon>
        <taxon>Melioribacter</taxon>
    </lineage>
</organism>
<dbReference type="InterPro" id="IPR002078">
    <property type="entry name" value="Sigma_54_int"/>
</dbReference>
<gene>
    <name evidence="10" type="ordered locus">MROS_1070</name>
</gene>
<dbReference type="InterPro" id="IPR009057">
    <property type="entry name" value="Homeodomain-like_sf"/>
</dbReference>
<dbReference type="PRINTS" id="PR01590">
    <property type="entry name" value="HTHFIS"/>
</dbReference>
<dbReference type="PROSITE" id="PS00675">
    <property type="entry name" value="SIGMA54_INTERACT_1"/>
    <property type="match status" value="1"/>
</dbReference>
<dbReference type="Gene3D" id="3.40.50.300">
    <property type="entry name" value="P-loop containing nucleotide triphosphate hydrolases"/>
    <property type="match status" value="1"/>
</dbReference>
<proteinExistence type="predicted"/>
<evidence type="ECO:0000259" key="8">
    <source>
        <dbReference type="PROSITE" id="PS50045"/>
    </source>
</evidence>
<dbReference type="eggNOG" id="COG2204">
    <property type="taxonomic scope" value="Bacteria"/>
</dbReference>
<accession>I6ZQG0</accession>
<evidence type="ECO:0000256" key="6">
    <source>
        <dbReference type="ARBA" id="ARBA00023163"/>
    </source>
</evidence>
<dbReference type="GO" id="GO:0000160">
    <property type="term" value="P:phosphorelay signal transduction system"/>
    <property type="evidence" value="ECO:0007669"/>
    <property type="project" value="UniProtKB-KW"/>
</dbReference>
<dbReference type="Gene3D" id="1.10.10.60">
    <property type="entry name" value="Homeodomain-like"/>
    <property type="match status" value="1"/>
</dbReference>
<evidence type="ECO:0000256" key="3">
    <source>
        <dbReference type="ARBA" id="ARBA00022840"/>
    </source>
</evidence>
<dbReference type="PROSITE" id="PS00688">
    <property type="entry name" value="SIGMA54_INTERACT_3"/>
    <property type="match status" value="1"/>
</dbReference>
<dbReference type="Pfam" id="PF02954">
    <property type="entry name" value="HTH_8"/>
    <property type="match status" value="1"/>
</dbReference>
<dbReference type="KEGG" id="mro:MROS_1070"/>
<evidence type="ECO:0000256" key="5">
    <source>
        <dbReference type="ARBA" id="ARBA00023015"/>
    </source>
</evidence>
<name>I6ZQG0_MELRP</name>
<dbReference type="PROSITE" id="PS50110">
    <property type="entry name" value="RESPONSE_REGULATORY"/>
    <property type="match status" value="1"/>
</dbReference>
<dbReference type="RefSeq" id="WP_014855745.1">
    <property type="nucleotide sequence ID" value="NC_018178.1"/>
</dbReference>
<reference evidence="10 11" key="1">
    <citation type="journal article" date="2013" name="PLoS ONE">
        <title>Genomic analysis of Melioribacter roseus, facultatively anaerobic organotrophic bacterium representing a novel deep lineage within Bacteriodetes/Chlorobi group.</title>
        <authorList>
            <person name="Kadnikov V.V."/>
            <person name="Mardanov A.V."/>
            <person name="Podosokorskaya O.A."/>
            <person name="Gavrilov S.N."/>
            <person name="Kublanov I.V."/>
            <person name="Beletsky A.V."/>
            <person name="Bonch-Osmolovskaya E.A."/>
            <person name="Ravin N.V."/>
        </authorList>
    </citation>
    <scope>NUCLEOTIDE SEQUENCE [LARGE SCALE GENOMIC DNA]</scope>
    <source>
        <strain evidence="11">JCM 17771 / P3M-2</strain>
    </source>
</reference>
<keyword evidence="3" id="KW-0067">ATP-binding</keyword>
<dbReference type="SUPFAM" id="SSF52172">
    <property type="entry name" value="CheY-like"/>
    <property type="match status" value="1"/>
</dbReference>
<dbReference type="Gene3D" id="1.10.8.60">
    <property type="match status" value="1"/>
</dbReference>
<dbReference type="InterPro" id="IPR011006">
    <property type="entry name" value="CheY-like_superfamily"/>
</dbReference>
<feature type="domain" description="Sigma-54 factor interaction" evidence="8">
    <location>
        <begin position="144"/>
        <end position="370"/>
    </location>
</feature>
<dbReference type="InterPro" id="IPR001789">
    <property type="entry name" value="Sig_transdc_resp-reg_receiver"/>
</dbReference>
<dbReference type="CDD" id="cd00009">
    <property type="entry name" value="AAA"/>
    <property type="match status" value="1"/>
</dbReference>
<dbReference type="EMBL" id="CP003557">
    <property type="protein sequence ID" value="AFN74309.1"/>
    <property type="molecule type" value="Genomic_DNA"/>
</dbReference>
<keyword evidence="2" id="KW-0547">Nucleotide-binding</keyword>
<dbReference type="GO" id="GO:0043565">
    <property type="term" value="F:sequence-specific DNA binding"/>
    <property type="evidence" value="ECO:0007669"/>
    <property type="project" value="InterPro"/>
</dbReference>
<evidence type="ECO:0000256" key="4">
    <source>
        <dbReference type="ARBA" id="ARBA00023012"/>
    </source>
</evidence>
<dbReference type="Pfam" id="PF00072">
    <property type="entry name" value="Response_reg"/>
    <property type="match status" value="1"/>
</dbReference>
<dbReference type="STRING" id="1191523.MROS_1070"/>
<dbReference type="InterPro" id="IPR025662">
    <property type="entry name" value="Sigma_54_int_dom_ATP-bd_1"/>
</dbReference>
<sequence>MNKLDICIIEDEEILRISLKDDLKDAGYSVDDFENPLQALDVVKKKTYDVIISDIRLPVLSGLELLPKLRELSPNSFVIIMTAYGSVETAVEAMKKGAYDYITKPFDKEEMLLLLNRVKELKSLRIENKEYQNYFEDKYNFDAFIGESDYVKELKETLKIISETNSTVLIIGETGTGKELIANLIHYNSPRKNKPLIKVSCGILSKEVIESELFGHEKGAFTGADKLRLGRFEKADQGTIYLDDIDDVPLDIQVKLLRVLQEQEIERVGSSEPIKIDVRVIASTKADLNELSKSGKFREDLYYRLNILPVYLKPLRERKEDIVPLFNHFLHQYSNGKQYEVDEAVYRILENYNWPGNVRELKNIAERLSILCRDCKITAAKLPRELSFPSGDIYLDSDKNKPFTEIVEELEIKLIKNALVSAGYNKAKAAELLNLPPSTLKSKIEKYGL</sequence>
<dbReference type="InterPro" id="IPR002197">
    <property type="entry name" value="HTH_Fis"/>
</dbReference>
<keyword evidence="4" id="KW-0902">Two-component regulatory system</keyword>
<dbReference type="Pfam" id="PF25601">
    <property type="entry name" value="AAA_lid_14"/>
    <property type="match status" value="1"/>
</dbReference>
<dbReference type="SUPFAM" id="SSF52540">
    <property type="entry name" value="P-loop containing nucleoside triphosphate hydrolases"/>
    <property type="match status" value="1"/>
</dbReference>
<dbReference type="InterPro" id="IPR058031">
    <property type="entry name" value="AAA_lid_NorR"/>
</dbReference>
<evidence type="ECO:0000256" key="1">
    <source>
        <dbReference type="ARBA" id="ARBA00022553"/>
    </source>
</evidence>
<keyword evidence="6" id="KW-0804">Transcription</keyword>
<dbReference type="SMART" id="SM00382">
    <property type="entry name" value="AAA"/>
    <property type="match status" value="1"/>
</dbReference>
<keyword evidence="10" id="KW-0238">DNA-binding</keyword>
<evidence type="ECO:0000259" key="9">
    <source>
        <dbReference type="PROSITE" id="PS50110"/>
    </source>
</evidence>
<dbReference type="InterPro" id="IPR025944">
    <property type="entry name" value="Sigma_54_int_dom_CS"/>
</dbReference>
<evidence type="ECO:0000313" key="11">
    <source>
        <dbReference type="Proteomes" id="UP000009011"/>
    </source>
</evidence>
<evidence type="ECO:0000313" key="10">
    <source>
        <dbReference type="EMBL" id="AFN74309.1"/>
    </source>
</evidence>
<dbReference type="AlphaFoldDB" id="I6ZQG0"/>
<dbReference type="GO" id="GO:0006355">
    <property type="term" value="P:regulation of DNA-templated transcription"/>
    <property type="evidence" value="ECO:0007669"/>
    <property type="project" value="InterPro"/>
</dbReference>
<dbReference type="FunFam" id="3.40.50.2300:FF:000018">
    <property type="entry name" value="DNA-binding transcriptional regulator NtrC"/>
    <property type="match status" value="1"/>
</dbReference>
<dbReference type="HOGENOM" id="CLU_000445_0_6_10"/>
<dbReference type="SMART" id="SM00448">
    <property type="entry name" value="REC"/>
    <property type="match status" value="1"/>
</dbReference>
<feature type="modified residue" description="4-aspartylphosphate" evidence="7">
    <location>
        <position position="54"/>
    </location>
</feature>
<dbReference type="PROSITE" id="PS50045">
    <property type="entry name" value="SIGMA54_INTERACT_4"/>
    <property type="match status" value="1"/>
</dbReference>
<feature type="domain" description="Response regulatory" evidence="9">
    <location>
        <begin position="5"/>
        <end position="119"/>
    </location>
</feature>
<dbReference type="SUPFAM" id="SSF46689">
    <property type="entry name" value="Homeodomain-like"/>
    <property type="match status" value="1"/>
</dbReference>
<keyword evidence="5" id="KW-0805">Transcription regulation</keyword>
<keyword evidence="1 7" id="KW-0597">Phosphoprotein</keyword>
<keyword evidence="11" id="KW-1185">Reference proteome</keyword>
<dbReference type="Proteomes" id="UP000009011">
    <property type="component" value="Chromosome"/>
</dbReference>
<dbReference type="FunFam" id="3.40.50.300:FF:000006">
    <property type="entry name" value="DNA-binding transcriptional regulator NtrC"/>
    <property type="match status" value="1"/>
</dbReference>
<dbReference type="GO" id="GO:0005524">
    <property type="term" value="F:ATP binding"/>
    <property type="evidence" value="ECO:0007669"/>
    <property type="project" value="UniProtKB-KW"/>
</dbReference>
<protein>
    <submittedName>
        <fullName evidence="10">Sigma-54 dependent DNA-binding response regulator</fullName>
    </submittedName>
</protein>
<dbReference type="PATRIC" id="fig|1191523.3.peg.1132"/>
<dbReference type="PANTHER" id="PTHR32071">
    <property type="entry name" value="TRANSCRIPTIONAL REGULATORY PROTEIN"/>
    <property type="match status" value="1"/>
</dbReference>
<dbReference type="Gene3D" id="3.40.50.2300">
    <property type="match status" value="1"/>
</dbReference>